<evidence type="ECO:0000313" key="3">
    <source>
        <dbReference type="Proteomes" id="UP000192796"/>
    </source>
</evidence>
<feature type="transmembrane region" description="Helical" evidence="1">
    <location>
        <begin position="65"/>
        <end position="82"/>
    </location>
</feature>
<dbReference type="RefSeq" id="WP_081155114.1">
    <property type="nucleotide sequence ID" value="NZ_LVYD01000090.1"/>
</dbReference>
<dbReference type="STRING" id="1703345.A3860_39145"/>
<dbReference type="AlphaFoldDB" id="A0A1V9FKU9"/>
<organism evidence="2 3">
    <name type="scientific">Niastella vici</name>
    <dbReference type="NCBI Taxonomy" id="1703345"/>
    <lineage>
        <taxon>Bacteria</taxon>
        <taxon>Pseudomonadati</taxon>
        <taxon>Bacteroidota</taxon>
        <taxon>Chitinophagia</taxon>
        <taxon>Chitinophagales</taxon>
        <taxon>Chitinophagaceae</taxon>
        <taxon>Niastella</taxon>
    </lineage>
</organism>
<keyword evidence="1" id="KW-0472">Membrane</keyword>
<gene>
    <name evidence="2" type="ORF">A3860_39145</name>
</gene>
<accession>A0A1V9FKU9</accession>
<protein>
    <submittedName>
        <fullName evidence="2">Transporter</fullName>
    </submittedName>
</protein>
<comment type="caution">
    <text evidence="2">The sequence shown here is derived from an EMBL/GenBank/DDBJ whole genome shotgun (WGS) entry which is preliminary data.</text>
</comment>
<evidence type="ECO:0000313" key="2">
    <source>
        <dbReference type="EMBL" id="OQP58950.1"/>
    </source>
</evidence>
<feature type="transmembrane region" description="Helical" evidence="1">
    <location>
        <begin position="222"/>
        <end position="242"/>
    </location>
</feature>
<dbReference type="EMBL" id="LVYD01000090">
    <property type="protein sequence ID" value="OQP58950.1"/>
    <property type="molecule type" value="Genomic_DNA"/>
</dbReference>
<feature type="transmembrane region" description="Helical" evidence="1">
    <location>
        <begin position="132"/>
        <end position="151"/>
    </location>
</feature>
<feature type="transmembrane region" description="Helical" evidence="1">
    <location>
        <begin position="35"/>
        <end position="53"/>
    </location>
</feature>
<feature type="transmembrane region" description="Helical" evidence="1">
    <location>
        <begin position="103"/>
        <end position="126"/>
    </location>
</feature>
<feature type="transmembrane region" description="Helical" evidence="1">
    <location>
        <begin position="6"/>
        <end position="28"/>
    </location>
</feature>
<proteinExistence type="predicted"/>
<keyword evidence="3" id="KW-1185">Reference proteome</keyword>
<reference evidence="2 3" key="1">
    <citation type="submission" date="2016-03" db="EMBL/GenBank/DDBJ databases">
        <title>Niastella vici sp. nov., isolated from farmland soil.</title>
        <authorList>
            <person name="Chen L."/>
            <person name="Wang D."/>
            <person name="Yang S."/>
            <person name="Wang G."/>
        </authorList>
    </citation>
    <scope>NUCLEOTIDE SEQUENCE [LARGE SCALE GENOMIC DNA]</scope>
    <source>
        <strain evidence="2 3">DJ57</strain>
    </source>
</reference>
<keyword evidence="1" id="KW-0812">Transmembrane</keyword>
<sequence>MSAIFQKIILFSLIPVFTMVTGGIAAIYKKPNGNIRSLILHFAAGVVFSVVAVELLPDIVKQHKPLQIIIGFCLGLIAMLLIKKFAESREDQDVKVIESKLPLSLLVGIGVDIFIDGLLLGIGFSAGTKEGMLLAIALSVELLSLGMATAIELGQNKLPKQKSITIIALLSIIFFTSAVLGATLLHNLSDSAMEVVLSFGLSALLFLVTEELLIEAHEEKEAVWHTAAFFTGFLVFLILGMII</sequence>
<feature type="transmembrane region" description="Helical" evidence="1">
    <location>
        <begin position="191"/>
        <end position="210"/>
    </location>
</feature>
<evidence type="ECO:0000256" key="1">
    <source>
        <dbReference type="SAM" id="Phobius"/>
    </source>
</evidence>
<name>A0A1V9FKU9_9BACT</name>
<feature type="transmembrane region" description="Helical" evidence="1">
    <location>
        <begin position="163"/>
        <end position="185"/>
    </location>
</feature>
<dbReference type="Proteomes" id="UP000192796">
    <property type="component" value="Unassembled WGS sequence"/>
</dbReference>
<dbReference type="OrthoDB" id="948891at2"/>
<keyword evidence="1" id="KW-1133">Transmembrane helix</keyword>